<accession>A0A239HDF8</accession>
<name>A0A239HDF8_9RHOB</name>
<dbReference type="AlphaFoldDB" id="A0A239HDF8"/>
<evidence type="ECO:0000256" key="6">
    <source>
        <dbReference type="ARBA" id="ARBA00022519"/>
    </source>
</evidence>
<gene>
    <name evidence="11" type="ORF">SAMN04488078_103312</name>
</gene>
<keyword evidence="9 10" id="KW-0472">Membrane</keyword>
<sequence length="216" mass="23156">MTRGDRGLSLLELVVAMALFALVAVMGIQTLGGTIRSRDVLTARDDRDQSLGVTLALLRSDLDHVAPLLFFPPDSPPQSALYQVASEGRIGLTIAAPTGAKAPFQRAEWRLDREAGVLSRRFWPVTTPARADQRSPERAVMPGVSAMRLRSFWTGYGWIEGTGADLFANAPPPSAADGDAAFALVANTYSDTLPAAIEITLVLDGLGDIRLIEVLQ</sequence>
<dbReference type="SUPFAM" id="SSF54523">
    <property type="entry name" value="Pili subunits"/>
    <property type="match status" value="1"/>
</dbReference>
<evidence type="ECO:0000256" key="7">
    <source>
        <dbReference type="ARBA" id="ARBA00022692"/>
    </source>
</evidence>
<dbReference type="Proteomes" id="UP000198440">
    <property type="component" value="Unassembled WGS sequence"/>
</dbReference>
<comment type="similarity">
    <text evidence="2">Belongs to the GSP J family.</text>
</comment>
<evidence type="ECO:0000256" key="9">
    <source>
        <dbReference type="ARBA" id="ARBA00023136"/>
    </source>
</evidence>
<dbReference type="EMBL" id="FZON01000033">
    <property type="protein sequence ID" value="SNS79439.1"/>
    <property type="molecule type" value="Genomic_DNA"/>
</dbReference>
<dbReference type="InterPro" id="IPR012902">
    <property type="entry name" value="N_methyl_site"/>
</dbReference>
<evidence type="ECO:0000313" key="11">
    <source>
        <dbReference type="EMBL" id="SNS79439.1"/>
    </source>
</evidence>
<organism evidence="11 12">
    <name type="scientific">Antarctobacter heliothermus</name>
    <dbReference type="NCBI Taxonomy" id="74033"/>
    <lineage>
        <taxon>Bacteria</taxon>
        <taxon>Pseudomonadati</taxon>
        <taxon>Pseudomonadota</taxon>
        <taxon>Alphaproteobacteria</taxon>
        <taxon>Rhodobacterales</taxon>
        <taxon>Roseobacteraceae</taxon>
        <taxon>Antarctobacter</taxon>
    </lineage>
</organism>
<dbReference type="Pfam" id="PF11612">
    <property type="entry name" value="T2SSJ"/>
    <property type="match status" value="1"/>
</dbReference>
<evidence type="ECO:0000313" key="12">
    <source>
        <dbReference type="Proteomes" id="UP000198440"/>
    </source>
</evidence>
<dbReference type="NCBIfam" id="TIGR02532">
    <property type="entry name" value="IV_pilin_GFxxxE"/>
    <property type="match status" value="1"/>
</dbReference>
<evidence type="ECO:0000256" key="8">
    <source>
        <dbReference type="ARBA" id="ARBA00022989"/>
    </source>
</evidence>
<evidence type="ECO:0000256" key="4">
    <source>
        <dbReference type="ARBA" id="ARBA00022475"/>
    </source>
</evidence>
<evidence type="ECO:0000256" key="3">
    <source>
        <dbReference type="ARBA" id="ARBA00021539"/>
    </source>
</evidence>
<reference evidence="11 12" key="1">
    <citation type="submission" date="2017-06" db="EMBL/GenBank/DDBJ databases">
        <authorList>
            <person name="Kim H.J."/>
            <person name="Triplett B.A."/>
        </authorList>
    </citation>
    <scope>NUCLEOTIDE SEQUENCE [LARGE SCALE GENOMIC DNA]</scope>
    <source>
        <strain evidence="11 12">DSM 11445</strain>
    </source>
</reference>
<dbReference type="GO" id="GO:0015628">
    <property type="term" value="P:protein secretion by the type II secretion system"/>
    <property type="evidence" value="ECO:0007669"/>
    <property type="project" value="InterPro"/>
</dbReference>
<keyword evidence="4" id="KW-1003">Cell membrane</keyword>
<proteinExistence type="inferred from homology"/>
<dbReference type="PANTHER" id="PTHR39583:SF2">
    <property type="entry name" value="TYPE II SECRETION SYSTEM PROTEIN J"/>
    <property type="match status" value="1"/>
</dbReference>
<evidence type="ECO:0000256" key="10">
    <source>
        <dbReference type="SAM" id="Phobius"/>
    </source>
</evidence>
<dbReference type="OrthoDB" id="7869574at2"/>
<feature type="transmembrane region" description="Helical" evidence="10">
    <location>
        <begin position="7"/>
        <end position="28"/>
    </location>
</feature>
<keyword evidence="8 10" id="KW-1133">Transmembrane helix</keyword>
<evidence type="ECO:0000256" key="1">
    <source>
        <dbReference type="ARBA" id="ARBA00004377"/>
    </source>
</evidence>
<dbReference type="InterPro" id="IPR045584">
    <property type="entry name" value="Pilin-like"/>
</dbReference>
<keyword evidence="6" id="KW-0997">Cell inner membrane</keyword>
<evidence type="ECO:0000256" key="2">
    <source>
        <dbReference type="ARBA" id="ARBA00011084"/>
    </source>
</evidence>
<dbReference type="GO" id="GO:0015627">
    <property type="term" value="C:type II protein secretion system complex"/>
    <property type="evidence" value="ECO:0007669"/>
    <property type="project" value="InterPro"/>
</dbReference>
<comment type="subcellular location">
    <subcellularLocation>
        <location evidence="1">Cell inner membrane</location>
        <topology evidence="1">Single-pass membrane protein</topology>
    </subcellularLocation>
</comment>
<dbReference type="PROSITE" id="PS00409">
    <property type="entry name" value="PROKAR_NTER_METHYL"/>
    <property type="match status" value="1"/>
</dbReference>
<dbReference type="RefSeq" id="WP_089278877.1">
    <property type="nucleotide sequence ID" value="NZ_FZON01000033.1"/>
</dbReference>
<protein>
    <recommendedName>
        <fullName evidence="3">Type II secretion system protein J</fullName>
    </recommendedName>
</protein>
<keyword evidence="5" id="KW-0488">Methylation</keyword>
<keyword evidence="7 10" id="KW-0812">Transmembrane</keyword>
<dbReference type="Pfam" id="PF07963">
    <property type="entry name" value="N_methyl"/>
    <property type="match status" value="1"/>
</dbReference>
<dbReference type="PANTHER" id="PTHR39583">
    <property type="entry name" value="TYPE II SECRETION SYSTEM PROTEIN J-RELATED"/>
    <property type="match status" value="1"/>
</dbReference>
<dbReference type="GO" id="GO:0005886">
    <property type="term" value="C:plasma membrane"/>
    <property type="evidence" value="ECO:0007669"/>
    <property type="project" value="UniProtKB-SubCell"/>
</dbReference>
<dbReference type="InterPro" id="IPR010055">
    <property type="entry name" value="T2SS_protein-GspJ"/>
</dbReference>
<dbReference type="InterPro" id="IPR051621">
    <property type="entry name" value="T2SS_protein_J"/>
</dbReference>
<evidence type="ECO:0000256" key="5">
    <source>
        <dbReference type="ARBA" id="ARBA00022481"/>
    </source>
</evidence>